<dbReference type="SMART" id="SM00388">
    <property type="entry name" value="HisKA"/>
    <property type="match status" value="1"/>
</dbReference>
<dbReference type="CDD" id="cd00130">
    <property type="entry name" value="PAS"/>
    <property type="match status" value="1"/>
</dbReference>
<dbReference type="Pfam" id="PF00512">
    <property type="entry name" value="HisKA"/>
    <property type="match status" value="1"/>
</dbReference>
<feature type="domain" description="PAC" evidence="9">
    <location>
        <begin position="396"/>
        <end position="448"/>
    </location>
</feature>
<dbReference type="InterPro" id="IPR013767">
    <property type="entry name" value="PAS_fold"/>
</dbReference>
<evidence type="ECO:0000259" key="8">
    <source>
        <dbReference type="PROSITE" id="PS50112"/>
    </source>
</evidence>
<name>A0ABR9PWW8_9BACT</name>
<evidence type="ECO:0000256" key="1">
    <source>
        <dbReference type="ARBA" id="ARBA00000085"/>
    </source>
</evidence>
<feature type="transmembrane region" description="Helical" evidence="6">
    <location>
        <begin position="283"/>
        <end position="302"/>
    </location>
</feature>
<evidence type="ECO:0000256" key="6">
    <source>
        <dbReference type="SAM" id="Phobius"/>
    </source>
</evidence>
<dbReference type="InterPro" id="IPR001610">
    <property type="entry name" value="PAC"/>
</dbReference>
<dbReference type="PROSITE" id="PS50113">
    <property type="entry name" value="PAC"/>
    <property type="match status" value="1"/>
</dbReference>
<feature type="domain" description="PAS" evidence="8">
    <location>
        <begin position="322"/>
        <end position="392"/>
    </location>
</feature>
<dbReference type="SMART" id="SM00065">
    <property type="entry name" value="GAF"/>
    <property type="match status" value="1"/>
</dbReference>
<sequence length="858" mass="91563">MTEPESNAQALGRSRSESLRQLQWVLAGLVPAASAASIWVGALALMGWVLGIPSLILALSASATGVMTPDLALGMIATGAALRLLHADPGRGWRRMLGRGLALGAMALGLGALGWHALGGMAGAHRLLLGVRGGGPSVPSGWAVSGGALGLCLTGLALLLLHVRTRWGGHPARWLALCCALMASWVLFGFLFWEPGAGTASRGPGTTASTAMGPHSALLLLLLALAILSVHPERGLMGMLLREDLGGLLARRLLPTVILAPLVVGGARLLGTRLDFFGTPLGITLFAGLTMLAFLAAAFWNAKVLSGLDARSQQAEEVLRNSEERFRTSFEDAPIGMSLVDLDGRFLNVNASLLHILGYSRAELLSRTFQDLTVPEDLGVDLMNVRRLLQGDIDSYQMEKRYIHKDGHAVSTLLTASMVRDAQGAPLHFISQIQDITERKQLEHAWRLLAEAGPRLAESLETRTTLATVVELAVPALADWCLADFEGEDGRVRRVEVSAATPELERRLRAMLQAYPLNVFRRGGLTASVLRTGKPVLMPEVSDAALEAAAVDAAHLESLRRLAPLSGIIVPLRIRERLVGVVILATSVSGRRYGTRDLALAEELARRAALALDNAQLLEKSAQAIRVRDEVLRIVAHDLRAPLNVIALSAGVLRKGLPEIGAARRPLESVEKSLQRANRLIQDLLDVARLEGGGLSVEREALEVAPLIREAVELHRALVEARSLQLVASIPEALPAVFADRERALQIFSNLIGNALKFTPEGGKITLRVQAEGGWVRFSVRDTGPGISPKELPHLFEPFWQSRAKRKEGAGLGLAIVKGLVDAHGGQLGVESHPGAGSTFFFTLPAALAAEAHAPAPA</sequence>
<protein>
    <recommendedName>
        <fullName evidence="2">histidine kinase</fullName>
        <ecNumber evidence="2">2.7.13.3</ecNumber>
    </recommendedName>
</protein>
<dbReference type="EMBL" id="JAAIYO010000012">
    <property type="protein sequence ID" value="MBE4752369.1"/>
    <property type="molecule type" value="Genomic_DNA"/>
</dbReference>
<keyword evidence="6" id="KW-1133">Transmembrane helix</keyword>
<dbReference type="Gene3D" id="3.30.565.10">
    <property type="entry name" value="Histidine kinase-like ATPase, C-terminal domain"/>
    <property type="match status" value="1"/>
</dbReference>
<dbReference type="InterPro" id="IPR005467">
    <property type="entry name" value="His_kinase_dom"/>
</dbReference>
<dbReference type="InterPro" id="IPR035965">
    <property type="entry name" value="PAS-like_dom_sf"/>
</dbReference>
<dbReference type="SUPFAM" id="SSF55874">
    <property type="entry name" value="ATPase domain of HSP90 chaperone/DNA topoisomerase II/histidine kinase"/>
    <property type="match status" value="1"/>
</dbReference>
<dbReference type="PRINTS" id="PR00344">
    <property type="entry name" value="BCTRLSENSOR"/>
</dbReference>
<feature type="transmembrane region" description="Helical" evidence="6">
    <location>
        <begin position="138"/>
        <end position="162"/>
    </location>
</feature>
<dbReference type="PANTHER" id="PTHR43047:SF72">
    <property type="entry name" value="OSMOSENSING HISTIDINE PROTEIN KINASE SLN1"/>
    <property type="match status" value="1"/>
</dbReference>
<organism evidence="10 11">
    <name type="scientific">Corallococcus soli</name>
    <dbReference type="NCBI Taxonomy" id="2710757"/>
    <lineage>
        <taxon>Bacteria</taxon>
        <taxon>Pseudomonadati</taxon>
        <taxon>Myxococcota</taxon>
        <taxon>Myxococcia</taxon>
        <taxon>Myxococcales</taxon>
        <taxon>Cystobacterineae</taxon>
        <taxon>Myxococcaceae</taxon>
        <taxon>Corallococcus</taxon>
    </lineage>
</organism>
<gene>
    <name evidence="10" type="ORF">G4177_29805</name>
</gene>
<keyword evidence="3" id="KW-0597">Phosphoprotein</keyword>
<dbReference type="InterPro" id="IPR004358">
    <property type="entry name" value="Sig_transdc_His_kin-like_C"/>
</dbReference>
<reference evidence="10 11" key="1">
    <citation type="submission" date="2020-02" db="EMBL/GenBank/DDBJ databases">
        <authorList>
            <person name="Babadi Z.K."/>
            <person name="Risdian C."/>
            <person name="Ebrahimipour G.H."/>
            <person name="Wink J."/>
        </authorList>
    </citation>
    <scope>NUCLEOTIDE SEQUENCE [LARGE SCALE GENOMIC DNA]</scope>
    <source>
        <strain evidence="10 11">ZKHCc1 1396</strain>
    </source>
</reference>
<dbReference type="InterPro" id="IPR000700">
    <property type="entry name" value="PAS-assoc_C"/>
</dbReference>
<dbReference type="SUPFAM" id="SSF55785">
    <property type="entry name" value="PYP-like sensor domain (PAS domain)"/>
    <property type="match status" value="1"/>
</dbReference>
<dbReference type="InterPro" id="IPR029016">
    <property type="entry name" value="GAF-like_dom_sf"/>
</dbReference>
<dbReference type="InterPro" id="IPR003594">
    <property type="entry name" value="HATPase_dom"/>
</dbReference>
<comment type="caution">
    <text evidence="10">The sequence shown here is derived from an EMBL/GenBank/DDBJ whole genome shotgun (WGS) entry which is preliminary data.</text>
</comment>
<dbReference type="SMART" id="SM00387">
    <property type="entry name" value="HATPase_c"/>
    <property type="match status" value="1"/>
</dbReference>
<feature type="transmembrane region" description="Helical" evidence="6">
    <location>
        <begin position="24"/>
        <end position="50"/>
    </location>
</feature>
<dbReference type="PROSITE" id="PS50112">
    <property type="entry name" value="PAS"/>
    <property type="match status" value="1"/>
</dbReference>
<dbReference type="Gene3D" id="3.30.450.40">
    <property type="match status" value="1"/>
</dbReference>
<dbReference type="Pfam" id="PF00989">
    <property type="entry name" value="PAS"/>
    <property type="match status" value="1"/>
</dbReference>
<dbReference type="SMART" id="SM00091">
    <property type="entry name" value="PAS"/>
    <property type="match status" value="1"/>
</dbReference>
<dbReference type="InterPro" id="IPR000014">
    <property type="entry name" value="PAS"/>
</dbReference>
<dbReference type="Proteomes" id="UP001516472">
    <property type="component" value="Unassembled WGS sequence"/>
</dbReference>
<dbReference type="NCBIfam" id="TIGR00229">
    <property type="entry name" value="sensory_box"/>
    <property type="match status" value="1"/>
</dbReference>
<evidence type="ECO:0000256" key="4">
    <source>
        <dbReference type="ARBA" id="ARBA00022679"/>
    </source>
</evidence>
<keyword evidence="6" id="KW-0472">Membrane</keyword>
<evidence type="ECO:0000256" key="3">
    <source>
        <dbReference type="ARBA" id="ARBA00022553"/>
    </source>
</evidence>
<evidence type="ECO:0000256" key="5">
    <source>
        <dbReference type="ARBA" id="ARBA00022777"/>
    </source>
</evidence>
<feature type="transmembrane region" description="Helical" evidence="6">
    <location>
        <begin position="56"/>
        <end position="85"/>
    </location>
</feature>
<dbReference type="CDD" id="cd00082">
    <property type="entry name" value="HisKA"/>
    <property type="match status" value="1"/>
</dbReference>
<evidence type="ECO:0000256" key="2">
    <source>
        <dbReference type="ARBA" id="ARBA00012438"/>
    </source>
</evidence>
<accession>A0ABR9PWW8</accession>
<dbReference type="CDD" id="cd16922">
    <property type="entry name" value="HATPase_EvgS-ArcB-TorS-like"/>
    <property type="match status" value="1"/>
</dbReference>
<feature type="transmembrane region" description="Helical" evidence="6">
    <location>
        <begin position="174"/>
        <end position="193"/>
    </location>
</feature>
<dbReference type="SUPFAM" id="SSF47384">
    <property type="entry name" value="Homodimeric domain of signal transducing histidine kinase"/>
    <property type="match status" value="1"/>
</dbReference>
<evidence type="ECO:0000259" key="9">
    <source>
        <dbReference type="PROSITE" id="PS50113"/>
    </source>
</evidence>
<feature type="domain" description="Histidine kinase" evidence="7">
    <location>
        <begin position="634"/>
        <end position="848"/>
    </location>
</feature>
<dbReference type="Gene3D" id="1.10.287.130">
    <property type="match status" value="1"/>
</dbReference>
<dbReference type="SUPFAM" id="SSF55781">
    <property type="entry name" value="GAF domain-like"/>
    <property type="match status" value="1"/>
</dbReference>
<dbReference type="RefSeq" id="WP_193429696.1">
    <property type="nucleotide sequence ID" value="NZ_JAAIYO010000012.1"/>
</dbReference>
<dbReference type="Pfam" id="PF13185">
    <property type="entry name" value="GAF_2"/>
    <property type="match status" value="1"/>
</dbReference>
<dbReference type="Pfam" id="PF02518">
    <property type="entry name" value="HATPase_c"/>
    <property type="match status" value="1"/>
</dbReference>
<evidence type="ECO:0000313" key="10">
    <source>
        <dbReference type="EMBL" id="MBE4752369.1"/>
    </source>
</evidence>
<keyword evidence="5" id="KW-0418">Kinase</keyword>
<dbReference type="EC" id="2.7.13.3" evidence="2"/>
<dbReference type="InterPro" id="IPR003661">
    <property type="entry name" value="HisK_dim/P_dom"/>
</dbReference>
<evidence type="ECO:0000259" key="7">
    <source>
        <dbReference type="PROSITE" id="PS50109"/>
    </source>
</evidence>
<keyword evidence="4" id="KW-0808">Transferase</keyword>
<dbReference type="InterPro" id="IPR036097">
    <property type="entry name" value="HisK_dim/P_sf"/>
</dbReference>
<dbReference type="PANTHER" id="PTHR43047">
    <property type="entry name" value="TWO-COMPONENT HISTIDINE PROTEIN KINASE"/>
    <property type="match status" value="1"/>
</dbReference>
<dbReference type="InterPro" id="IPR036890">
    <property type="entry name" value="HATPase_C_sf"/>
</dbReference>
<feature type="transmembrane region" description="Helical" evidence="6">
    <location>
        <begin position="213"/>
        <end position="232"/>
    </location>
</feature>
<dbReference type="PROSITE" id="PS50109">
    <property type="entry name" value="HIS_KIN"/>
    <property type="match status" value="1"/>
</dbReference>
<dbReference type="SMART" id="SM00086">
    <property type="entry name" value="PAC"/>
    <property type="match status" value="1"/>
</dbReference>
<keyword evidence="6" id="KW-0812">Transmembrane</keyword>
<comment type="catalytic activity">
    <reaction evidence="1">
        <text>ATP + protein L-histidine = ADP + protein N-phospho-L-histidine.</text>
        <dbReference type="EC" id="2.7.13.3"/>
    </reaction>
</comment>
<dbReference type="Gene3D" id="3.30.450.20">
    <property type="entry name" value="PAS domain"/>
    <property type="match status" value="1"/>
</dbReference>
<proteinExistence type="predicted"/>
<keyword evidence="11" id="KW-1185">Reference proteome</keyword>
<dbReference type="InterPro" id="IPR003018">
    <property type="entry name" value="GAF"/>
</dbReference>
<evidence type="ECO:0000313" key="11">
    <source>
        <dbReference type="Proteomes" id="UP001516472"/>
    </source>
</evidence>
<feature type="transmembrane region" description="Helical" evidence="6">
    <location>
        <begin position="97"/>
        <end position="118"/>
    </location>
</feature>